<dbReference type="PANTHER" id="PTHR24104:SF25">
    <property type="entry name" value="PROTEIN LIN-41"/>
    <property type="match status" value="1"/>
</dbReference>
<dbReference type="Pfam" id="PF17170">
    <property type="entry name" value="DUF5128"/>
    <property type="match status" value="1"/>
</dbReference>
<feature type="repeat" description="NHL" evidence="2">
    <location>
        <begin position="182"/>
        <end position="225"/>
    </location>
</feature>
<dbReference type="AlphaFoldDB" id="A0A2M7TAN1"/>
<dbReference type="EMBL" id="PFNG01000032">
    <property type="protein sequence ID" value="PIZ42030.1"/>
    <property type="molecule type" value="Genomic_DNA"/>
</dbReference>
<dbReference type="InterPro" id="IPR050952">
    <property type="entry name" value="TRIM-NHL_E3_ligases"/>
</dbReference>
<evidence type="ECO:0000256" key="2">
    <source>
        <dbReference type="PROSITE-ProRule" id="PRU00504"/>
    </source>
</evidence>
<evidence type="ECO:0000313" key="4">
    <source>
        <dbReference type="Proteomes" id="UP000230956"/>
    </source>
</evidence>
<comment type="caution">
    <text evidence="3">The sequence shown here is derived from an EMBL/GenBank/DDBJ whole genome shotgun (WGS) entry which is preliminary data.</text>
</comment>
<dbReference type="InterPro" id="IPR011042">
    <property type="entry name" value="6-blade_b-propeller_TolB-like"/>
</dbReference>
<dbReference type="Gene3D" id="2.120.10.30">
    <property type="entry name" value="TolB, C-terminal domain"/>
    <property type="match status" value="2"/>
</dbReference>
<name>A0A2M7TAN1_9ACTN</name>
<dbReference type="SUPFAM" id="SSF63829">
    <property type="entry name" value="Calcium-dependent phosphotriesterase"/>
    <property type="match status" value="1"/>
</dbReference>
<evidence type="ECO:0000256" key="1">
    <source>
        <dbReference type="ARBA" id="ARBA00022737"/>
    </source>
</evidence>
<reference evidence="4" key="1">
    <citation type="submission" date="2017-09" db="EMBL/GenBank/DDBJ databases">
        <title>Depth-based differentiation of microbial function through sediment-hosted aquifers and enrichment of novel symbionts in the deep terrestrial subsurface.</title>
        <authorList>
            <person name="Probst A.J."/>
            <person name="Ladd B."/>
            <person name="Jarett J.K."/>
            <person name="Geller-Mcgrath D.E."/>
            <person name="Sieber C.M.K."/>
            <person name="Emerson J.B."/>
            <person name="Anantharaman K."/>
            <person name="Thomas B.C."/>
            <person name="Malmstrom R."/>
            <person name="Stieglmeier M."/>
            <person name="Klingl A."/>
            <person name="Woyke T."/>
            <person name="Ryan C.M."/>
            <person name="Banfield J.F."/>
        </authorList>
    </citation>
    <scope>NUCLEOTIDE SEQUENCE [LARGE SCALE GENOMIC DNA]</scope>
</reference>
<gene>
    <name evidence="3" type="ORF">COY37_01125</name>
</gene>
<dbReference type="RefSeq" id="WP_286679373.1">
    <property type="nucleotide sequence ID" value="NZ_MNXI01000146.1"/>
</dbReference>
<sequence>MLIFVAIVLVGTSGILYYSLSNYAADDSGNNQKAPSYRPKFISALAGGGNQRLKGPMGIALGNDALYVADSGSGHLVIISPTGTFKKVIDVSAQAGGARPVGVAVDRDMRIYVSTLGAEGAIFVYGSDGKFLYRFPEGTSDEGSVSVLPGRPIALCAANEKLYVTDVLDQDVKVYDLKGRLITRFGRPGSDKGQFLYPNGITADRQGTIYVSDSNNARVQVFSGRGEFLNVVTGSEKEAMALPRGIALDRGGRLHVVDMLKHKVFVFTKDGRFISTYGGFGTTGKGLAYPNGIAIDTRNNEIFIADKLNNRIAAWK</sequence>
<dbReference type="InterPro" id="IPR001258">
    <property type="entry name" value="NHL_repeat"/>
</dbReference>
<dbReference type="Proteomes" id="UP000230956">
    <property type="component" value="Unassembled WGS sequence"/>
</dbReference>
<protein>
    <recommendedName>
        <fullName evidence="5">6-bladed beta-propeller</fullName>
    </recommendedName>
</protein>
<dbReference type="SUPFAM" id="SSF101898">
    <property type="entry name" value="NHL repeat"/>
    <property type="match status" value="1"/>
</dbReference>
<dbReference type="PROSITE" id="PS51125">
    <property type="entry name" value="NHL"/>
    <property type="match status" value="1"/>
</dbReference>
<dbReference type="GO" id="GO:0008270">
    <property type="term" value="F:zinc ion binding"/>
    <property type="evidence" value="ECO:0007669"/>
    <property type="project" value="UniProtKB-KW"/>
</dbReference>
<accession>A0A2M7TAN1</accession>
<evidence type="ECO:0000313" key="3">
    <source>
        <dbReference type="EMBL" id="PIZ42030.1"/>
    </source>
</evidence>
<dbReference type="PANTHER" id="PTHR24104">
    <property type="entry name" value="E3 UBIQUITIN-PROTEIN LIGASE NHLRC1-RELATED"/>
    <property type="match status" value="1"/>
</dbReference>
<organism evidence="3 4">
    <name type="scientific">Candidatus Aquicultor secundus</name>
    <dbReference type="NCBI Taxonomy" id="1973895"/>
    <lineage>
        <taxon>Bacteria</taxon>
        <taxon>Bacillati</taxon>
        <taxon>Actinomycetota</taxon>
        <taxon>Candidatus Aquicultoria</taxon>
        <taxon>Candidatus Aquicultorales</taxon>
        <taxon>Candidatus Aquicultoraceae</taxon>
        <taxon>Candidatus Aquicultor</taxon>
    </lineage>
</organism>
<keyword evidence="1" id="KW-0677">Repeat</keyword>
<evidence type="ECO:0008006" key="5">
    <source>
        <dbReference type="Google" id="ProtNLM"/>
    </source>
</evidence>
<dbReference type="Pfam" id="PF01436">
    <property type="entry name" value="NHL"/>
    <property type="match status" value="1"/>
</dbReference>
<proteinExistence type="predicted"/>